<dbReference type="PANTHER" id="PTHR42798">
    <property type="entry name" value="LIPOPROTEIN-RELEASING SYSTEM ATP-BINDING PROTEIN LOLD"/>
    <property type="match status" value="1"/>
</dbReference>
<sequence>MSKTSIISLRKIKKIYKLGEREIEVLKDINLEVEKGEFLAIMGVSGSGKSTLLNIIGLMDKPTEGEYFLMGRKIAHLDDDHLSELRNAYVGFVFQQFYLIEYLNALENVVLPLLYSHKSVSHLQKKALNLLEKVGLKERYKSKPSQLSGGEQQRVAIARALINEPEIILADEPTGQLDTETALEIMDIFSKLNAEGKTVVMVTHDPNMAAKAKRITKMKDGRIVD</sequence>
<dbReference type="GO" id="GO:0098796">
    <property type="term" value="C:membrane protein complex"/>
    <property type="evidence" value="ECO:0007669"/>
    <property type="project" value="UniProtKB-ARBA"/>
</dbReference>
<evidence type="ECO:0000313" key="7">
    <source>
        <dbReference type="Proteomes" id="UP000070560"/>
    </source>
</evidence>
<dbReference type="SUPFAM" id="SSF52540">
    <property type="entry name" value="P-loop containing nucleoside triphosphate hydrolases"/>
    <property type="match status" value="1"/>
</dbReference>
<dbReference type="EMBL" id="CP013015">
    <property type="protein sequence ID" value="AMM39904.1"/>
    <property type="molecule type" value="Genomic_DNA"/>
</dbReference>
<comment type="similarity">
    <text evidence="4">Belongs to the ABC transporter superfamily. Macrolide exporter (TC 3.A.1.122) family.</text>
</comment>
<dbReference type="FunFam" id="3.40.50.300:FF:000032">
    <property type="entry name" value="Export ABC transporter ATP-binding protein"/>
    <property type="match status" value="1"/>
</dbReference>
<gene>
    <name evidence="6" type="ORF">HS1_000097</name>
</gene>
<dbReference type="OrthoDB" id="9809450at2"/>
<keyword evidence="3 6" id="KW-0067">ATP-binding</keyword>
<feature type="domain" description="ABC transporter" evidence="5">
    <location>
        <begin position="10"/>
        <end position="224"/>
    </location>
</feature>
<dbReference type="Gene3D" id="3.40.50.300">
    <property type="entry name" value="P-loop containing nucleotide triphosphate hydrolases"/>
    <property type="match status" value="1"/>
</dbReference>
<dbReference type="Pfam" id="PF00005">
    <property type="entry name" value="ABC_tran"/>
    <property type="match status" value="1"/>
</dbReference>
<dbReference type="CDD" id="cd03255">
    <property type="entry name" value="ABC_MJ0796_LolCDE_FtsE"/>
    <property type="match status" value="1"/>
</dbReference>
<dbReference type="SMART" id="SM00382">
    <property type="entry name" value="AAA"/>
    <property type="match status" value="1"/>
</dbReference>
<dbReference type="InterPro" id="IPR003593">
    <property type="entry name" value="AAA+_ATPase"/>
</dbReference>
<dbReference type="KEGG" id="daw:HS1_000097"/>
<dbReference type="AlphaFoldDB" id="A0A7U4QIC9"/>
<dbReference type="InterPro" id="IPR017871">
    <property type="entry name" value="ABC_transporter-like_CS"/>
</dbReference>
<evidence type="ECO:0000313" key="6">
    <source>
        <dbReference type="EMBL" id="AMM39904.1"/>
    </source>
</evidence>
<dbReference type="PROSITE" id="PS50893">
    <property type="entry name" value="ABC_TRANSPORTER_2"/>
    <property type="match status" value="1"/>
</dbReference>
<protein>
    <submittedName>
        <fullName evidence="6">Macrolide ABC transporter ATP-binding protein</fullName>
    </submittedName>
</protein>
<dbReference type="PANTHER" id="PTHR42798:SF6">
    <property type="entry name" value="CELL DIVISION ATP-BINDING PROTEIN FTSE"/>
    <property type="match status" value="1"/>
</dbReference>
<dbReference type="InterPro" id="IPR003439">
    <property type="entry name" value="ABC_transporter-like_ATP-bd"/>
</dbReference>
<keyword evidence="2" id="KW-0547">Nucleotide-binding</keyword>
<dbReference type="InterPro" id="IPR027417">
    <property type="entry name" value="P-loop_NTPase"/>
</dbReference>
<evidence type="ECO:0000256" key="4">
    <source>
        <dbReference type="ARBA" id="ARBA00038388"/>
    </source>
</evidence>
<proteinExistence type="inferred from homology"/>
<dbReference type="Proteomes" id="UP000070560">
    <property type="component" value="Chromosome"/>
</dbReference>
<dbReference type="GO" id="GO:0005524">
    <property type="term" value="F:ATP binding"/>
    <property type="evidence" value="ECO:0007669"/>
    <property type="project" value="UniProtKB-KW"/>
</dbReference>
<evidence type="ECO:0000259" key="5">
    <source>
        <dbReference type="PROSITE" id="PS50893"/>
    </source>
</evidence>
<dbReference type="PROSITE" id="PS00211">
    <property type="entry name" value="ABC_TRANSPORTER_1"/>
    <property type="match status" value="1"/>
</dbReference>
<keyword evidence="7" id="KW-1185">Reference proteome</keyword>
<dbReference type="GO" id="GO:0016887">
    <property type="term" value="F:ATP hydrolysis activity"/>
    <property type="evidence" value="ECO:0007669"/>
    <property type="project" value="InterPro"/>
</dbReference>
<evidence type="ECO:0000256" key="2">
    <source>
        <dbReference type="ARBA" id="ARBA00022741"/>
    </source>
</evidence>
<keyword evidence="1" id="KW-0813">Transport</keyword>
<organism evidence="6 7">
    <name type="scientific">Desulfofervidus auxilii</name>
    <dbReference type="NCBI Taxonomy" id="1621989"/>
    <lineage>
        <taxon>Bacteria</taxon>
        <taxon>Pseudomonadati</taxon>
        <taxon>Thermodesulfobacteriota</taxon>
        <taxon>Candidatus Desulfofervidia</taxon>
        <taxon>Candidatus Desulfofervidales</taxon>
        <taxon>Candidatus Desulfofervidaceae</taxon>
        <taxon>Candidatus Desulfofervidus</taxon>
    </lineage>
</organism>
<dbReference type="RefSeq" id="WP_066066336.1">
    <property type="nucleotide sequence ID" value="NZ_CP013015.1"/>
</dbReference>
<accession>A0A7U4QIC9</accession>
<evidence type="ECO:0000256" key="3">
    <source>
        <dbReference type="ARBA" id="ARBA00022840"/>
    </source>
</evidence>
<dbReference type="GO" id="GO:0022857">
    <property type="term" value="F:transmembrane transporter activity"/>
    <property type="evidence" value="ECO:0007669"/>
    <property type="project" value="UniProtKB-ARBA"/>
</dbReference>
<reference evidence="6 7" key="1">
    <citation type="submission" date="2015-10" db="EMBL/GenBank/DDBJ databases">
        <title>Candidatus Desulfofervidus auxilii, a hydrogenotrophic sulfate-reducing bacterium involved in the thermophilic anaerobic oxidation of methane.</title>
        <authorList>
            <person name="Krukenberg V."/>
            <person name="Richter M."/>
            <person name="Wegener G."/>
        </authorList>
    </citation>
    <scope>NUCLEOTIDE SEQUENCE [LARGE SCALE GENOMIC DNA]</scope>
    <source>
        <strain evidence="6 7">HS1</strain>
    </source>
</reference>
<evidence type="ECO:0000256" key="1">
    <source>
        <dbReference type="ARBA" id="ARBA00022448"/>
    </source>
</evidence>
<name>A0A7U4QIC9_DESA2</name>
<dbReference type="InterPro" id="IPR017911">
    <property type="entry name" value="MacB-like_ATP-bd"/>
</dbReference>